<accession>A0A1Q9DAX1</accession>
<feature type="domain" description="RING-type" evidence="7">
    <location>
        <begin position="242"/>
        <end position="282"/>
    </location>
</feature>
<evidence type="ECO:0000256" key="6">
    <source>
        <dbReference type="SAM" id="MobiDB-lite"/>
    </source>
</evidence>
<dbReference type="InterPro" id="IPR017907">
    <property type="entry name" value="Znf_RING_CS"/>
</dbReference>
<dbReference type="InterPro" id="IPR013083">
    <property type="entry name" value="Znf_RING/FYVE/PHD"/>
</dbReference>
<organism evidence="8 9">
    <name type="scientific">Symbiodinium microadriaticum</name>
    <name type="common">Dinoflagellate</name>
    <name type="synonym">Zooxanthella microadriatica</name>
    <dbReference type="NCBI Taxonomy" id="2951"/>
    <lineage>
        <taxon>Eukaryota</taxon>
        <taxon>Sar</taxon>
        <taxon>Alveolata</taxon>
        <taxon>Dinophyceae</taxon>
        <taxon>Suessiales</taxon>
        <taxon>Symbiodiniaceae</taxon>
        <taxon>Symbiodinium</taxon>
    </lineage>
</organism>
<dbReference type="EMBL" id="LSRX01000625">
    <property type="protein sequence ID" value="OLP92363.1"/>
    <property type="molecule type" value="Genomic_DNA"/>
</dbReference>
<evidence type="ECO:0000256" key="5">
    <source>
        <dbReference type="SAM" id="Coils"/>
    </source>
</evidence>
<feature type="region of interest" description="Disordered" evidence="6">
    <location>
        <begin position="545"/>
        <end position="568"/>
    </location>
</feature>
<evidence type="ECO:0000256" key="4">
    <source>
        <dbReference type="PROSITE-ProRule" id="PRU00175"/>
    </source>
</evidence>
<comment type="caution">
    <text evidence="8">The sequence shown here is derived from an EMBL/GenBank/DDBJ whole genome shotgun (WGS) entry which is preliminary data.</text>
</comment>
<feature type="region of interest" description="Disordered" evidence="6">
    <location>
        <begin position="656"/>
        <end position="676"/>
    </location>
</feature>
<protein>
    <recommendedName>
        <fullName evidence="7">RING-type domain-containing protein</fullName>
    </recommendedName>
</protein>
<evidence type="ECO:0000313" key="8">
    <source>
        <dbReference type="EMBL" id="OLP92363.1"/>
    </source>
</evidence>
<keyword evidence="9" id="KW-1185">Reference proteome</keyword>
<feature type="coiled-coil region" evidence="5">
    <location>
        <begin position="487"/>
        <end position="514"/>
    </location>
</feature>
<dbReference type="Gene3D" id="3.30.40.10">
    <property type="entry name" value="Zinc/RING finger domain, C3HC4 (zinc finger)"/>
    <property type="match status" value="1"/>
</dbReference>
<dbReference type="OrthoDB" id="426657at2759"/>
<gene>
    <name evidence="8" type="ORF">AK812_SmicGene25826</name>
</gene>
<dbReference type="PROSITE" id="PS00518">
    <property type="entry name" value="ZF_RING_1"/>
    <property type="match status" value="1"/>
</dbReference>
<proteinExistence type="predicted"/>
<name>A0A1Q9DAX1_SYMMI</name>
<dbReference type="GO" id="GO:0008270">
    <property type="term" value="F:zinc ion binding"/>
    <property type="evidence" value="ECO:0007669"/>
    <property type="project" value="UniProtKB-KW"/>
</dbReference>
<evidence type="ECO:0000256" key="2">
    <source>
        <dbReference type="ARBA" id="ARBA00022771"/>
    </source>
</evidence>
<evidence type="ECO:0000256" key="1">
    <source>
        <dbReference type="ARBA" id="ARBA00022723"/>
    </source>
</evidence>
<reference evidence="8 9" key="1">
    <citation type="submission" date="2016-02" db="EMBL/GenBank/DDBJ databases">
        <title>Genome analysis of coral dinoflagellate symbionts highlights evolutionary adaptations to a symbiotic lifestyle.</title>
        <authorList>
            <person name="Aranda M."/>
            <person name="Li Y."/>
            <person name="Liew Y.J."/>
            <person name="Baumgarten S."/>
            <person name="Simakov O."/>
            <person name="Wilson M."/>
            <person name="Piel J."/>
            <person name="Ashoor H."/>
            <person name="Bougouffa S."/>
            <person name="Bajic V.B."/>
            <person name="Ryu T."/>
            <person name="Ravasi T."/>
            <person name="Bayer T."/>
            <person name="Micklem G."/>
            <person name="Kim H."/>
            <person name="Bhak J."/>
            <person name="Lajeunesse T.C."/>
            <person name="Voolstra C.R."/>
        </authorList>
    </citation>
    <scope>NUCLEOTIDE SEQUENCE [LARGE SCALE GENOMIC DNA]</scope>
    <source>
        <strain evidence="8 9">CCMP2467</strain>
    </source>
</reference>
<keyword evidence="3" id="KW-0862">Zinc</keyword>
<evidence type="ECO:0000313" key="9">
    <source>
        <dbReference type="Proteomes" id="UP000186817"/>
    </source>
</evidence>
<evidence type="ECO:0000256" key="3">
    <source>
        <dbReference type="ARBA" id="ARBA00022833"/>
    </source>
</evidence>
<feature type="compositionally biased region" description="Polar residues" evidence="6">
    <location>
        <begin position="667"/>
        <end position="676"/>
    </location>
</feature>
<dbReference type="Proteomes" id="UP000186817">
    <property type="component" value="Unassembled WGS sequence"/>
</dbReference>
<dbReference type="InterPro" id="IPR001841">
    <property type="entry name" value="Znf_RING"/>
</dbReference>
<keyword evidence="1" id="KW-0479">Metal-binding</keyword>
<keyword evidence="5" id="KW-0175">Coiled coil</keyword>
<dbReference type="PROSITE" id="PS50089">
    <property type="entry name" value="ZF_RING_2"/>
    <property type="match status" value="1"/>
</dbReference>
<keyword evidence="2 4" id="KW-0863">Zinc-finger</keyword>
<dbReference type="SUPFAM" id="SSF57850">
    <property type="entry name" value="RING/U-box"/>
    <property type="match status" value="1"/>
</dbReference>
<dbReference type="AlphaFoldDB" id="A0A1Q9DAX1"/>
<sequence length="676" mass="73711">MAKEQSCFKQDFRELEEALEEGLWEVEGDNLYFAVEAKDASSAGAVVASDGGVGSIAELVHQLNGGHGCQVTRLTMAVICEAIDIDSNGTFTIGLAFDDDFEETALLAVTIRRPRPEPRLPREPGDPPEEPEMPKPIALHLNGQVAAEDVGDLPVKIEFDVQLSWDETRTAILRHRLVPEAAASDDTPCEVEAMEAHTTCTGFYTTDIGFDLAKAVFLRATGTVRVRLLSLECQSLCVDQQCPVCWNLLCEPVAWPGCPHHFCLICALRTRRKPKPMCPLCRAPASQVRQAGDLQVNAAHAVLIRKAVGYSAYESQRRETWAQAADLDAAGGLGGPLPLVAGGSEAWQRLRLGSQQEVILGPKYGELLRRSKGRKESCSAFAVLLQPARIEVGAKGRVCRILHANESTAEEHRHVLVEAGAACRIIELSEESEAQSGAEPLVIGKLEELDEEELVLEEGPLAAASDIVHILGVLGRNLQAVRQRWMMTAMLQLLDEDRRNLENLQADGQGLESMLDVMMSYRQIIRQMDTLLSQASETAELLLPRTDGEREEDPALPFPESMSSAHENQAPMRRLPPVSDEVPAGPADTTIVTAVAAQSEELRGSGRSEPRDLLPVSQAEALRRRGHILPAVGASVSRAGALPISRTPLAFRRNRNLPRAGIYPRNVQGNQGTRGR</sequence>
<evidence type="ECO:0000259" key="7">
    <source>
        <dbReference type="PROSITE" id="PS50089"/>
    </source>
</evidence>
<feature type="region of interest" description="Disordered" evidence="6">
    <location>
        <begin position="112"/>
        <end position="135"/>
    </location>
</feature>
<feature type="compositionally biased region" description="Basic and acidic residues" evidence="6">
    <location>
        <begin position="114"/>
        <end position="125"/>
    </location>
</feature>